<organism evidence="8 9">
    <name type="scientific">Leifsonia kafniensis</name>
    <dbReference type="NCBI Taxonomy" id="475957"/>
    <lineage>
        <taxon>Bacteria</taxon>
        <taxon>Bacillati</taxon>
        <taxon>Actinomycetota</taxon>
        <taxon>Actinomycetes</taxon>
        <taxon>Micrococcales</taxon>
        <taxon>Microbacteriaceae</taxon>
        <taxon>Leifsonia</taxon>
    </lineage>
</organism>
<keyword evidence="3" id="KW-0479">Metal-binding</keyword>
<dbReference type="Pfam" id="PF01546">
    <property type="entry name" value="Peptidase_M20"/>
    <property type="match status" value="1"/>
</dbReference>
<dbReference type="PANTHER" id="PTHR45962">
    <property type="entry name" value="N-FATTY-ACYL-AMINO ACID SYNTHASE/HYDROLASE PM20D1"/>
    <property type="match status" value="1"/>
</dbReference>
<keyword evidence="5" id="KW-0862">Zinc</keyword>
<dbReference type="Gene3D" id="3.40.630.10">
    <property type="entry name" value="Zn peptidases"/>
    <property type="match status" value="1"/>
</dbReference>
<evidence type="ECO:0000256" key="5">
    <source>
        <dbReference type="ARBA" id="ARBA00022833"/>
    </source>
</evidence>
<evidence type="ECO:0000313" key="9">
    <source>
        <dbReference type="Proteomes" id="UP001501803"/>
    </source>
</evidence>
<evidence type="ECO:0000256" key="3">
    <source>
        <dbReference type="ARBA" id="ARBA00022723"/>
    </source>
</evidence>
<dbReference type="InterPro" id="IPR047177">
    <property type="entry name" value="Pept_M20A"/>
</dbReference>
<dbReference type="SUPFAM" id="SSF55031">
    <property type="entry name" value="Bacterial exopeptidase dimerisation domain"/>
    <property type="match status" value="1"/>
</dbReference>
<keyword evidence="2" id="KW-0645">Protease</keyword>
<name>A0ABP7L3U8_9MICO</name>
<feature type="domain" description="Peptidase M20 dimerisation" evidence="7">
    <location>
        <begin position="212"/>
        <end position="357"/>
    </location>
</feature>
<dbReference type="InterPro" id="IPR011650">
    <property type="entry name" value="Peptidase_M20_dimer"/>
</dbReference>
<keyword evidence="4" id="KW-0378">Hydrolase</keyword>
<evidence type="ECO:0000313" key="8">
    <source>
        <dbReference type="EMBL" id="GAA3894472.1"/>
    </source>
</evidence>
<dbReference type="InterPro" id="IPR002933">
    <property type="entry name" value="Peptidase_M20"/>
</dbReference>
<keyword evidence="9" id="KW-1185">Reference proteome</keyword>
<feature type="region of interest" description="Disordered" evidence="6">
    <location>
        <begin position="1"/>
        <end position="20"/>
    </location>
</feature>
<dbReference type="SUPFAM" id="SSF53187">
    <property type="entry name" value="Zn-dependent exopeptidases"/>
    <property type="match status" value="1"/>
</dbReference>
<dbReference type="Proteomes" id="UP001501803">
    <property type="component" value="Unassembled WGS sequence"/>
</dbReference>
<evidence type="ECO:0000256" key="2">
    <source>
        <dbReference type="ARBA" id="ARBA00022670"/>
    </source>
</evidence>
<evidence type="ECO:0000259" key="7">
    <source>
        <dbReference type="Pfam" id="PF07687"/>
    </source>
</evidence>
<proteinExistence type="inferred from homology"/>
<dbReference type="Pfam" id="PF07687">
    <property type="entry name" value="M20_dimer"/>
    <property type="match status" value="1"/>
</dbReference>
<dbReference type="EMBL" id="BAABCN010000017">
    <property type="protein sequence ID" value="GAA3894472.1"/>
    <property type="molecule type" value="Genomic_DNA"/>
</dbReference>
<protein>
    <submittedName>
        <fullName evidence="8">M20 family peptidase</fullName>
    </submittedName>
</protein>
<evidence type="ECO:0000256" key="1">
    <source>
        <dbReference type="ARBA" id="ARBA00006247"/>
    </source>
</evidence>
<evidence type="ECO:0000256" key="6">
    <source>
        <dbReference type="SAM" id="MobiDB-lite"/>
    </source>
</evidence>
<accession>A0ABP7L3U8</accession>
<evidence type="ECO:0000256" key="4">
    <source>
        <dbReference type="ARBA" id="ARBA00022801"/>
    </source>
</evidence>
<reference evidence="9" key="1">
    <citation type="journal article" date="2019" name="Int. J. Syst. Evol. Microbiol.">
        <title>The Global Catalogue of Microorganisms (GCM) 10K type strain sequencing project: providing services to taxonomists for standard genome sequencing and annotation.</title>
        <authorList>
            <consortium name="The Broad Institute Genomics Platform"/>
            <consortium name="The Broad Institute Genome Sequencing Center for Infectious Disease"/>
            <person name="Wu L."/>
            <person name="Ma J."/>
        </authorList>
    </citation>
    <scope>NUCLEOTIDE SEQUENCE [LARGE SCALE GENOMIC DNA]</scope>
    <source>
        <strain evidence="9">JCM 17021</strain>
    </source>
</reference>
<comment type="caution">
    <text evidence="8">The sequence shown here is derived from an EMBL/GenBank/DDBJ whole genome shotgun (WGS) entry which is preliminary data.</text>
</comment>
<dbReference type="Gene3D" id="3.30.70.360">
    <property type="match status" value="1"/>
</dbReference>
<dbReference type="Gene3D" id="1.10.150.900">
    <property type="match status" value="1"/>
</dbReference>
<sequence>MSDSVAVGASHPEESNSATDAVSRLQELIRIPTMSRLDETETVWADFDRFVATLPSLYPALHATLSREVVAGHSLLYRWPGAAAGDATVLMAHYDVVPATSDGWTHPPFDATLVGEGASQSVWGRGTLDDKGALVAILEAVEAQVGVGFQPANDIYLSFGHNEETTGAGASAIVDLLASRGIRPALVIDEGGAVVENIFPGVTKPIAVVGVSEKGITSVTLTVNQSGGHASTPPRMTATVRLARAITRLNARRFAAHLTETNFEMIETLGAHTSGPLRFVFERARLFNRPLAALLGRLGDETSAMVRTTAAVTQLSGAQAANALPEQARAVVNVRIAQGSSVAAMLRHVRRAIRDPLVVIDAELPNEPSAVSPTTGAAWQLVVDSIEATYPGTIVTPYVMLGASDSRHFTRVSDFVYRFSPFRMSSDERATLHAVNERVTVSTFLAGIEFYRRVIAAR</sequence>
<gene>
    <name evidence="8" type="ORF">GCM10022381_40150</name>
</gene>
<dbReference type="PANTHER" id="PTHR45962:SF1">
    <property type="entry name" value="N-FATTY-ACYL-AMINO ACID SYNTHASE_HYDROLASE PM20D1"/>
    <property type="match status" value="1"/>
</dbReference>
<comment type="similarity">
    <text evidence="1">Belongs to the peptidase M20A family.</text>
</comment>
<dbReference type="InterPro" id="IPR036264">
    <property type="entry name" value="Bact_exopeptidase_dim_dom"/>
</dbReference>
<dbReference type="RefSeq" id="WP_345069654.1">
    <property type="nucleotide sequence ID" value="NZ_BAABCN010000017.1"/>
</dbReference>